<protein>
    <submittedName>
        <fullName evidence="2">Uncharacterized protein</fullName>
    </submittedName>
</protein>
<evidence type="ECO:0000256" key="1">
    <source>
        <dbReference type="SAM" id="MobiDB-lite"/>
    </source>
</evidence>
<keyword evidence="3" id="KW-1185">Reference proteome</keyword>
<dbReference type="HOGENOM" id="CLU_1396793_0_0_1"/>
<dbReference type="AlphaFoldDB" id="W3WXY8"/>
<dbReference type="RefSeq" id="XP_007836846.1">
    <property type="nucleotide sequence ID" value="XM_007838655.1"/>
</dbReference>
<dbReference type="OMA" id="CDGHING"/>
<dbReference type="KEGG" id="pfy:PFICI_10074"/>
<evidence type="ECO:0000313" key="2">
    <source>
        <dbReference type="EMBL" id="ETS78012.1"/>
    </source>
</evidence>
<feature type="compositionally biased region" description="Low complexity" evidence="1">
    <location>
        <begin position="10"/>
        <end position="28"/>
    </location>
</feature>
<proteinExistence type="predicted"/>
<dbReference type="EMBL" id="KI912115">
    <property type="protein sequence ID" value="ETS78012.1"/>
    <property type="molecule type" value="Genomic_DNA"/>
</dbReference>
<dbReference type="InParanoid" id="W3WXY8"/>
<sequence length="195" mass="21584">MVAAEGDQQPSHSTTPVTSPPHASASAPGSLPTLPGPCQSLHGFEDIFLVVRTGASEALEKLPVHLETTLRCLPNESYGIWSDLEETIQGHHVGNALDEVSPKIIEQHADFDYYRRLQEKGRAAFSVEELASWASAPNSANGRNTPGWKLDRWKFLPLAKKAYNQRPDAKWFIFTECDGHINGARCYSGYHVMIQ</sequence>
<dbReference type="OrthoDB" id="414175at2759"/>
<accession>W3WXY8</accession>
<organism evidence="2 3">
    <name type="scientific">Pestalotiopsis fici (strain W106-1 / CGMCC3.15140)</name>
    <dbReference type="NCBI Taxonomy" id="1229662"/>
    <lineage>
        <taxon>Eukaryota</taxon>
        <taxon>Fungi</taxon>
        <taxon>Dikarya</taxon>
        <taxon>Ascomycota</taxon>
        <taxon>Pezizomycotina</taxon>
        <taxon>Sordariomycetes</taxon>
        <taxon>Xylariomycetidae</taxon>
        <taxon>Amphisphaeriales</taxon>
        <taxon>Sporocadaceae</taxon>
        <taxon>Pestalotiopsis</taxon>
    </lineage>
</organism>
<reference evidence="3" key="1">
    <citation type="journal article" date="2015" name="BMC Genomics">
        <title>Genomic and transcriptomic analysis of the endophytic fungus Pestalotiopsis fici reveals its lifestyle and high potential for synthesis of natural products.</title>
        <authorList>
            <person name="Wang X."/>
            <person name="Zhang X."/>
            <person name="Liu L."/>
            <person name="Xiang M."/>
            <person name="Wang W."/>
            <person name="Sun X."/>
            <person name="Che Y."/>
            <person name="Guo L."/>
            <person name="Liu G."/>
            <person name="Guo L."/>
            <person name="Wang C."/>
            <person name="Yin W.B."/>
            <person name="Stadler M."/>
            <person name="Zhang X."/>
            <person name="Liu X."/>
        </authorList>
    </citation>
    <scope>NUCLEOTIDE SEQUENCE [LARGE SCALE GENOMIC DNA]</scope>
    <source>
        <strain evidence="3">W106-1 / CGMCC3.15140</strain>
    </source>
</reference>
<evidence type="ECO:0000313" key="3">
    <source>
        <dbReference type="Proteomes" id="UP000030651"/>
    </source>
</evidence>
<gene>
    <name evidence="2" type="ORF">PFICI_10074</name>
</gene>
<dbReference type="GeneID" id="19275087"/>
<name>W3WXY8_PESFW</name>
<dbReference type="eggNOG" id="KOG2246">
    <property type="taxonomic scope" value="Eukaryota"/>
</dbReference>
<dbReference type="Proteomes" id="UP000030651">
    <property type="component" value="Unassembled WGS sequence"/>
</dbReference>
<feature type="region of interest" description="Disordered" evidence="1">
    <location>
        <begin position="1"/>
        <end position="36"/>
    </location>
</feature>